<dbReference type="OrthoDB" id="443318at2759"/>
<feature type="chain" id="PRO_5035205650" description="Serine carboxypeptidase" evidence="1">
    <location>
        <begin position="24"/>
        <end position="118"/>
    </location>
</feature>
<dbReference type="AlphaFoldDB" id="A0A8J2P908"/>
<organism evidence="2 3">
    <name type="scientific">Allacma fusca</name>
    <dbReference type="NCBI Taxonomy" id="39272"/>
    <lineage>
        <taxon>Eukaryota</taxon>
        <taxon>Metazoa</taxon>
        <taxon>Ecdysozoa</taxon>
        <taxon>Arthropoda</taxon>
        <taxon>Hexapoda</taxon>
        <taxon>Collembola</taxon>
        <taxon>Symphypleona</taxon>
        <taxon>Sminthuridae</taxon>
        <taxon>Allacma</taxon>
    </lineage>
</organism>
<evidence type="ECO:0000313" key="2">
    <source>
        <dbReference type="EMBL" id="CAG7819161.1"/>
    </source>
</evidence>
<dbReference type="Proteomes" id="UP000708208">
    <property type="component" value="Unassembled WGS sequence"/>
</dbReference>
<dbReference type="Pfam" id="PF00450">
    <property type="entry name" value="Peptidase_S10"/>
    <property type="match status" value="1"/>
</dbReference>
<reference evidence="2" key="1">
    <citation type="submission" date="2021-06" db="EMBL/GenBank/DDBJ databases">
        <authorList>
            <person name="Hodson N. C."/>
            <person name="Mongue J. A."/>
            <person name="Jaron S. K."/>
        </authorList>
    </citation>
    <scope>NUCLEOTIDE SEQUENCE</scope>
</reference>
<keyword evidence="3" id="KW-1185">Reference proteome</keyword>
<gene>
    <name evidence="2" type="ORF">AFUS01_LOCUS29624</name>
</gene>
<evidence type="ECO:0008006" key="4">
    <source>
        <dbReference type="Google" id="ProtNLM"/>
    </source>
</evidence>
<keyword evidence="1" id="KW-0732">Signal</keyword>
<dbReference type="EMBL" id="CAJVCH010440840">
    <property type="protein sequence ID" value="CAG7819161.1"/>
    <property type="molecule type" value="Genomic_DNA"/>
</dbReference>
<name>A0A8J2P908_9HEXA</name>
<evidence type="ECO:0000256" key="1">
    <source>
        <dbReference type="SAM" id="SignalP"/>
    </source>
</evidence>
<evidence type="ECO:0000313" key="3">
    <source>
        <dbReference type="Proteomes" id="UP000708208"/>
    </source>
</evidence>
<feature type="non-terminal residue" evidence="2">
    <location>
        <position position="118"/>
    </location>
</feature>
<dbReference type="GO" id="GO:0006508">
    <property type="term" value="P:proteolysis"/>
    <property type="evidence" value="ECO:0007669"/>
    <property type="project" value="InterPro"/>
</dbReference>
<dbReference type="GO" id="GO:0004185">
    <property type="term" value="F:serine-type carboxypeptidase activity"/>
    <property type="evidence" value="ECO:0007669"/>
    <property type="project" value="InterPro"/>
</dbReference>
<proteinExistence type="predicted"/>
<accession>A0A8J2P908</accession>
<comment type="caution">
    <text evidence="2">The sequence shown here is derived from an EMBL/GenBank/DDBJ whole genome shotgun (WGS) entry which is preliminary data.</text>
</comment>
<sequence>MSLNTKIVCVCVSVTFILSAVLSHTDIYPEPAQLKKPPGKDLGDALILTPLIEAGEIEKARELSRVRNFTDVVSYSGYFNVNPKYNSSLFFWFFPSANQNPNAPLIFWLQGGPGSSSL</sequence>
<protein>
    <recommendedName>
        <fullName evidence="4">Serine carboxypeptidase</fullName>
    </recommendedName>
</protein>
<feature type="signal peptide" evidence="1">
    <location>
        <begin position="1"/>
        <end position="23"/>
    </location>
</feature>
<dbReference type="InterPro" id="IPR001563">
    <property type="entry name" value="Peptidase_S10"/>
</dbReference>
<feature type="non-terminal residue" evidence="2">
    <location>
        <position position="1"/>
    </location>
</feature>